<sequence length="629" mass="70506">MATTKNIHGDTPATLAAKLGWKDMIDEVFSEYAVTYEYAETDLQIYKAALRNKWDDVCGLFEATPQLKIKPVNERLETPLMIAVGTNSSHDFVKQLLNNVHRYDSDQWCRVNIHGNNALHYAAKVGNMIDAKLMQQCLPYTMQRVKNIHGDTPYLLAAKLGSKDMLNILYTFTDNVGNLVVSAIQAGEIDFALGIIPRYTPDEKEPNALEALATKPEYFRSGNGLGFWCGLICPSCVLTRSFNSVLLLPFAYVKWQIQEIKRKKLPSQKIVLEICEKIEKNPKDAKKYFEPAIATAVKYGNVELIEECILAYPGLIWYEFDGYNLFHLAIKERQVQVYNLVYQMSGHKAFAASELHGEGKENALHIVASEHHGQEKENALHIVANEHHGEEKENALHIVAKLAPSHRLNTITGAALKLQNELQWYKEVETFVEPEHVKALNKDGKTPWMVFTHEHEALLKEGQQWMKDTATSCTVVAALIVTITFAAAITVPGGNEDDGKPVFLNERAFMLFMITDAIALFSSSTSLLMFLGILTSRYAEIDFLHALPKRLTIGLASLFLSIAGTMIAFGATLVLLLHDKVTWIAAPVVMMTSIPVGLYALLQFPLLVEIVWSTYGPSIFRKQGSRIIY</sequence>
<evidence type="ECO:0000313" key="4">
    <source>
        <dbReference type="Proteomes" id="UP000245207"/>
    </source>
</evidence>
<keyword evidence="1" id="KW-0472">Membrane</keyword>
<proteinExistence type="predicted"/>
<keyword evidence="1" id="KW-1133">Transmembrane helix</keyword>
<feature type="transmembrane region" description="Helical" evidence="1">
    <location>
        <begin position="583"/>
        <end position="602"/>
    </location>
</feature>
<dbReference type="PANTHER" id="PTHR24177:SF304">
    <property type="entry name" value="ANKYRIN REPEAT-CONTAINING DOMAIN, PGG DOMAIN PROTEIN-RELATED"/>
    <property type="match status" value="1"/>
</dbReference>
<name>A0A2U1NQ64_ARTAN</name>
<dbReference type="EMBL" id="PKPP01002376">
    <property type="protein sequence ID" value="PWA75645.1"/>
    <property type="molecule type" value="Genomic_DNA"/>
</dbReference>
<dbReference type="STRING" id="35608.A0A2U1NQ64"/>
<keyword evidence="1" id="KW-0812">Transmembrane</keyword>
<feature type="transmembrane region" description="Helical" evidence="1">
    <location>
        <begin position="469"/>
        <end position="489"/>
    </location>
</feature>
<dbReference type="PANTHER" id="PTHR24177">
    <property type="entry name" value="CASKIN"/>
    <property type="match status" value="1"/>
</dbReference>
<evidence type="ECO:0000313" key="3">
    <source>
        <dbReference type="EMBL" id="PWA75645.1"/>
    </source>
</evidence>
<dbReference type="SMART" id="SM00248">
    <property type="entry name" value="ANK"/>
    <property type="match status" value="5"/>
</dbReference>
<comment type="caution">
    <text evidence="3">The sequence shown here is derived from an EMBL/GenBank/DDBJ whole genome shotgun (WGS) entry which is preliminary data.</text>
</comment>
<dbReference type="Gene3D" id="1.25.40.20">
    <property type="entry name" value="Ankyrin repeat-containing domain"/>
    <property type="match status" value="1"/>
</dbReference>
<dbReference type="GO" id="GO:0016020">
    <property type="term" value="C:membrane"/>
    <property type="evidence" value="ECO:0007669"/>
    <property type="project" value="TreeGrafter"/>
</dbReference>
<dbReference type="Proteomes" id="UP000245207">
    <property type="component" value="Unassembled WGS sequence"/>
</dbReference>
<dbReference type="SUPFAM" id="SSF48403">
    <property type="entry name" value="Ankyrin repeat"/>
    <property type="match status" value="2"/>
</dbReference>
<dbReference type="InterPro" id="IPR026961">
    <property type="entry name" value="PGG_dom"/>
</dbReference>
<organism evidence="3 4">
    <name type="scientific">Artemisia annua</name>
    <name type="common">Sweet wormwood</name>
    <dbReference type="NCBI Taxonomy" id="35608"/>
    <lineage>
        <taxon>Eukaryota</taxon>
        <taxon>Viridiplantae</taxon>
        <taxon>Streptophyta</taxon>
        <taxon>Embryophyta</taxon>
        <taxon>Tracheophyta</taxon>
        <taxon>Spermatophyta</taxon>
        <taxon>Magnoliopsida</taxon>
        <taxon>eudicotyledons</taxon>
        <taxon>Gunneridae</taxon>
        <taxon>Pentapetalae</taxon>
        <taxon>asterids</taxon>
        <taxon>campanulids</taxon>
        <taxon>Asterales</taxon>
        <taxon>Asteraceae</taxon>
        <taxon>Asteroideae</taxon>
        <taxon>Anthemideae</taxon>
        <taxon>Artemisiinae</taxon>
        <taxon>Artemisia</taxon>
    </lineage>
</organism>
<dbReference type="InterPro" id="IPR036770">
    <property type="entry name" value="Ankyrin_rpt-contain_sf"/>
</dbReference>
<dbReference type="OrthoDB" id="769595at2759"/>
<keyword evidence="4" id="KW-1185">Reference proteome</keyword>
<dbReference type="Pfam" id="PF12796">
    <property type="entry name" value="Ank_2"/>
    <property type="match status" value="1"/>
</dbReference>
<feature type="transmembrane region" description="Helical" evidence="1">
    <location>
        <begin position="555"/>
        <end position="577"/>
    </location>
</feature>
<dbReference type="AlphaFoldDB" id="A0A2U1NQ64"/>
<protein>
    <submittedName>
        <fullName evidence="3">Ankyrin repeat-containing domain, PGG domain protein</fullName>
    </submittedName>
</protein>
<dbReference type="InterPro" id="IPR002110">
    <property type="entry name" value="Ankyrin_rpt"/>
</dbReference>
<reference evidence="3 4" key="1">
    <citation type="journal article" date="2018" name="Mol. Plant">
        <title>The genome of Artemisia annua provides insight into the evolution of Asteraceae family and artemisinin biosynthesis.</title>
        <authorList>
            <person name="Shen Q."/>
            <person name="Zhang L."/>
            <person name="Liao Z."/>
            <person name="Wang S."/>
            <person name="Yan T."/>
            <person name="Shi P."/>
            <person name="Liu M."/>
            <person name="Fu X."/>
            <person name="Pan Q."/>
            <person name="Wang Y."/>
            <person name="Lv Z."/>
            <person name="Lu X."/>
            <person name="Zhang F."/>
            <person name="Jiang W."/>
            <person name="Ma Y."/>
            <person name="Chen M."/>
            <person name="Hao X."/>
            <person name="Li L."/>
            <person name="Tang Y."/>
            <person name="Lv G."/>
            <person name="Zhou Y."/>
            <person name="Sun X."/>
            <person name="Brodelius P.E."/>
            <person name="Rose J.K.C."/>
            <person name="Tang K."/>
        </authorList>
    </citation>
    <scope>NUCLEOTIDE SEQUENCE [LARGE SCALE GENOMIC DNA]</scope>
    <source>
        <strain evidence="4">cv. Huhao1</strain>
        <tissue evidence="3">Leaf</tissue>
    </source>
</reference>
<feature type="transmembrane region" description="Helical" evidence="1">
    <location>
        <begin position="509"/>
        <end position="534"/>
    </location>
</feature>
<feature type="domain" description="PGG" evidence="2">
    <location>
        <begin position="464"/>
        <end position="574"/>
    </location>
</feature>
<accession>A0A2U1NQ64</accession>
<dbReference type="Pfam" id="PF13962">
    <property type="entry name" value="PGG"/>
    <property type="match status" value="1"/>
</dbReference>
<gene>
    <name evidence="3" type="ORF">CTI12_AA240520</name>
</gene>
<evidence type="ECO:0000259" key="2">
    <source>
        <dbReference type="Pfam" id="PF13962"/>
    </source>
</evidence>
<evidence type="ECO:0000256" key="1">
    <source>
        <dbReference type="SAM" id="Phobius"/>
    </source>
</evidence>